<evidence type="ECO:0000313" key="2">
    <source>
        <dbReference type="Proteomes" id="UP001152523"/>
    </source>
</evidence>
<proteinExistence type="predicted"/>
<protein>
    <recommendedName>
        <fullName evidence="3">DUF223 domain-containing protein</fullName>
    </recommendedName>
</protein>
<gene>
    <name evidence="1" type="ORF">CEPIT_LOCUS21232</name>
</gene>
<evidence type="ECO:0000313" key="1">
    <source>
        <dbReference type="EMBL" id="CAH9115808.1"/>
    </source>
</evidence>
<dbReference type="SUPFAM" id="SSF50249">
    <property type="entry name" value="Nucleic acid-binding proteins"/>
    <property type="match status" value="1"/>
</dbReference>
<dbReference type="AlphaFoldDB" id="A0AAV0E381"/>
<comment type="caution">
    <text evidence="1">The sequence shown here is derived from an EMBL/GenBank/DDBJ whole genome shotgun (WGS) entry which is preliminary data.</text>
</comment>
<organism evidence="1 2">
    <name type="scientific">Cuscuta epithymum</name>
    <dbReference type="NCBI Taxonomy" id="186058"/>
    <lineage>
        <taxon>Eukaryota</taxon>
        <taxon>Viridiplantae</taxon>
        <taxon>Streptophyta</taxon>
        <taxon>Embryophyta</taxon>
        <taxon>Tracheophyta</taxon>
        <taxon>Spermatophyta</taxon>
        <taxon>Magnoliopsida</taxon>
        <taxon>eudicotyledons</taxon>
        <taxon>Gunneridae</taxon>
        <taxon>Pentapetalae</taxon>
        <taxon>asterids</taxon>
        <taxon>lamiids</taxon>
        <taxon>Solanales</taxon>
        <taxon>Convolvulaceae</taxon>
        <taxon>Cuscuteae</taxon>
        <taxon>Cuscuta</taxon>
        <taxon>Cuscuta subgen. Cuscuta</taxon>
    </lineage>
</organism>
<dbReference type="Proteomes" id="UP001152523">
    <property type="component" value="Unassembled WGS sequence"/>
</dbReference>
<dbReference type="EMBL" id="CAMAPF010000253">
    <property type="protein sequence ID" value="CAH9115808.1"/>
    <property type="molecule type" value="Genomic_DNA"/>
</dbReference>
<dbReference type="InterPro" id="IPR012340">
    <property type="entry name" value="NA-bd_OB-fold"/>
</dbReference>
<dbReference type="Gene3D" id="2.40.50.140">
    <property type="entry name" value="Nucleic acid-binding proteins"/>
    <property type="match status" value="1"/>
</dbReference>
<evidence type="ECO:0008006" key="3">
    <source>
        <dbReference type="Google" id="ProtNLM"/>
    </source>
</evidence>
<reference evidence="1" key="1">
    <citation type="submission" date="2022-07" db="EMBL/GenBank/DDBJ databases">
        <authorList>
            <person name="Macas J."/>
            <person name="Novak P."/>
            <person name="Neumann P."/>
        </authorList>
    </citation>
    <scope>NUCLEOTIDE SEQUENCE</scope>
</reference>
<name>A0AAV0E381_9ASTE</name>
<sequence>MKFKTTRNAFKLLFVNRTDAFEISNINFPMRMFDFTSIAALKDAEVIDETYAIDVIGKVTSMSDPKDLTKNGKQTRLLDLTLGDAKYVL</sequence>
<keyword evidence="2" id="KW-1185">Reference proteome</keyword>
<accession>A0AAV0E381</accession>